<dbReference type="AlphaFoldDB" id="A0A1W1EMB2"/>
<protein>
    <submittedName>
        <fullName evidence="1">Uncharacterized protein</fullName>
    </submittedName>
</protein>
<proteinExistence type="predicted"/>
<name>A0A1W1EMB2_ECOLX</name>
<sequence>MIPQLDKLREQYGGGGFAPIFPDTCYHLIHYWPAAVDIPMVSFILRSLKLKLSNRLLNVAFS</sequence>
<dbReference type="EMBL" id="LT719075">
    <property type="protein sequence ID" value="SJK83476.1"/>
    <property type="molecule type" value="Genomic_DNA"/>
</dbReference>
<dbReference type="Proteomes" id="UP000245997">
    <property type="component" value="Plasmid pAA"/>
</dbReference>
<reference evidence="2" key="1">
    <citation type="submission" date="2017-01" db="EMBL/GenBank/DDBJ databases">
        <authorList>
            <person name="Joensson R."/>
        </authorList>
    </citation>
    <scope>NUCLEOTIDE SEQUENCE [LARGE SCALE GENOMIC DNA]</scope>
</reference>
<evidence type="ECO:0000313" key="2">
    <source>
        <dbReference type="Proteomes" id="UP000245997"/>
    </source>
</evidence>
<evidence type="ECO:0000313" key="1">
    <source>
        <dbReference type="EMBL" id="SJK83476.1"/>
    </source>
</evidence>
<accession>A0A1W1EMB2</accession>
<gene>
    <name evidence="1" type="ORF">BQ8769_94</name>
</gene>
<organism evidence="1 2">
    <name type="scientific">Escherichia coli</name>
    <dbReference type="NCBI Taxonomy" id="562"/>
    <lineage>
        <taxon>Bacteria</taxon>
        <taxon>Pseudomonadati</taxon>
        <taxon>Pseudomonadota</taxon>
        <taxon>Gammaproteobacteria</taxon>
        <taxon>Enterobacterales</taxon>
        <taxon>Enterobacteriaceae</taxon>
        <taxon>Escherichia</taxon>
    </lineage>
</organism>